<dbReference type="InterPro" id="IPR000683">
    <property type="entry name" value="Gfo/Idh/MocA-like_OxRdtase_N"/>
</dbReference>
<evidence type="ECO:0000313" key="3">
    <source>
        <dbReference type="EMBL" id="MBP1950523.1"/>
    </source>
</evidence>
<dbReference type="PANTHER" id="PTHR43054">
    <property type="match status" value="1"/>
</dbReference>
<proteinExistence type="predicted"/>
<accession>A0ABS4HI07</accession>
<sequence>MMRFGTIGTGWITDAFIDAAKSSENFMHNAVYSRTSEKANMFADKHNVRNVFTDIEQMAKSGEIDCVYIASPNSMHAEHAIIFLKQKKHVICEKPIFSNTKEWKEAHQIAEENNVYLFEAMRNIHSPNFKSLQENLDEIGKVRSMSLHLIQYSSRYDKYLRGENPNIFTAEFSGGALVDLGVYPLSVAVALFGQPEDVSYFPVKLKSGIDGNGTLVLTYSDFTCTILCSKISNSFNACEIQGEEGTLVFDDAGEINNPRLFKTPSKQRVSLNSVNQDNNMVFEIDHFASIIETGNDQAYKDLNELSFNVLSVTEEARRQTGIVFASEK</sequence>
<keyword evidence="4" id="KW-1185">Reference proteome</keyword>
<dbReference type="InterPro" id="IPR055170">
    <property type="entry name" value="GFO_IDH_MocA-like_dom"/>
</dbReference>
<dbReference type="SUPFAM" id="SSF55347">
    <property type="entry name" value="Glyceraldehyde-3-phosphate dehydrogenase-like, C-terminal domain"/>
    <property type="match status" value="1"/>
</dbReference>
<evidence type="ECO:0000313" key="4">
    <source>
        <dbReference type="Proteomes" id="UP001519328"/>
    </source>
</evidence>
<protein>
    <submittedName>
        <fullName evidence="3">Dehydrogenase</fullName>
    </submittedName>
</protein>
<evidence type="ECO:0000259" key="2">
    <source>
        <dbReference type="Pfam" id="PF22725"/>
    </source>
</evidence>
<gene>
    <name evidence="3" type="ORF">J2Z82_003482</name>
</gene>
<comment type="caution">
    <text evidence="3">The sequence shown here is derived from an EMBL/GenBank/DDBJ whole genome shotgun (WGS) entry which is preliminary data.</text>
</comment>
<dbReference type="RefSeq" id="WP_390314181.1">
    <property type="nucleotide sequence ID" value="NZ_JBHRRY010000028.1"/>
</dbReference>
<organism evidence="3 4">
    <name type="scientific">Virgibacillus litoralis</name>
    <dbReference type="NCBI Taxonomy" id="578221"/>
    <lineage>
        <taxon>Bacteria</taxon>
        <taxon>Bacillati</taxon>
        <taxon>Bacillota</taxon>
        <taxon>Bacilli</taxon>
        <taxon>Bacillales</taxon>
        <taxon>Bacillaceae</taxon>
        <taxon>Virgibacillus</taxon>
    </lineage>
</organism>
<dbReference type="EMBL" id="JAGGKK010000023">
    <property type="protein sequence ID" value="MBP1950523.1"/>
    <property type="molecule type" value="Genomic_DNA"/>
</dbReference>
<name>A0ABS4HI07_9BACI</name>
<dbReference type="Gene3D" id="3.30.360.10">
    <property type="entry name" value="Dihydrodipicolinate Reductase, domain 2"/>
    <property type="match status" value="1"/>
</dbReference>
<evidence type="ECO:0000259" key="1">
    <source>
        <dbReference type="Pfam" id="PF01408"/>
    </source>
</evidence>
<dbReference type="SUPFAM" id="SSF51735">
    <property type="entry name" value="NAD(P)-binding Rossmann-fold domains"/>
    <property type="match status" value="1"/>
</dbReference>
<dbReference type="Proteomes" id="UP001519328">
    <property type="component" value="Unassembled WGS sequence"/>
</dbReference>
<feature type="domain" description="Gfo/Idh/MocA-like oxidoreductase N-terminal" evidence="1">
    <location>
        <begin position="2"/>
        <end position="118"/>
    </location>
</feature>
<dbReference type="Pfam" id="PF22725">
    <property type="entry name" value="GFO_IDH_MocA_C3"/>
    <property type="match status" value="1"/>
</dbReference>
<dbReference type="InterPro" id="IPR036291">
    <property type="entry name" value="NAD(P)-bd_dom_sf"/>
</dbReference>
<dbReference type="PANTHER" id="PTHR43054:SF1">
    <property type="entry name" value="SCYLLO-INOSITOL 2-DEHYDROGENASE (NADP(+)) IOLU"/>
    <property type="match status" value="1"/>
</dbReference>
<dbReference type="Gene3D" id="3.40.50.720">
    <property type="entry name" value="NAD(P)-binding Rossmann-like Domain"/>
    <property type="match status" value="1"/>
</dbReference>
<reference evidence="3 4" key="1">
    <citation type="submission" date="2021-03" db="EMBL/GenBank/DDBJ databases">
        <title>Genomic Encyclopedia of Type Strains, Phase IV (KMG-IV): sequencing the most valuable type-strain genomes for metagenomic binning, comparative biology and taxonomic classification.</title>
        <authorList>
            <person name="Goeker M."/>
        </authorList>
    </citation>
    <scope>NUCLEOTIDE SEQUENCE [LARGE SCALE GENOMIC DNA]</scope>
    <source>
        <strain evidence="3 4">DSM 21085</strain>
    </source>
</reference>
<dbReference type="Pfam" id="PF01408">
    <property type="entry name" value="GFO_IDH_MocA"/>
    <property type="match status" value="1"/>
</dbReference>
<feature type="domain" description="GFO/IDH/MocA-like oxidoreductase" evidence="2">
    <location>
        <begin position="138"/>
        <end position="247"/>
    </location>
</feature>